<feature type="region of interest" description="Disordered" evidence="1">
    <location>
        <begin position="529"/>
        <end position="553"/>
    </location>
</feature>
<dbReference type="InterPro" id="IPR002716">
    <property type="entry name" value="PIN_dom"/>
</dbReference>
<proteinExistence type="predicted"/>
<dbReference type="RefSeq" id="XP_022460231.1">
    <property type="nucleotide sequence ID" value="XM_022600935.1"/>
</dbReference>
<feature type="compositionally biased region" description="Low complexity" evidence="1">
    <location>
        <begin position="36"/>
        <end position="47"/>
    </location>
</feature>
<dbReference type="GeneID" id="34521619"/>
<feature type="compositionally biased region" description="Polar residues" evidence="1">
    <location>
        <begin position="182"/>
        <end position="191"/>
    </location>
</feature>
<dbReference type="HOGENOM" id="CLU_006922_0_0_1"/>
<gene>
    <name evidence="3" type="ORF">KUCA_T00004223001</name>
</gene>
<feature type="compositionally biased region" description="Polar residues" evidence="1">
    <location>
        <begin position="141"/>
        <end position="166"/>
    </location>
</feature>
<reference evidence="3" key="1">
    <citation type="submission" date="2013-12" db="EMBL/GenBank/DDBJ databases">
        <authorList>
            <person name="Genoscope - CEA"/>
        </authorList>
    </citation>
    <scope>NUCLEOTIDE SEQUENCE</scope>
    <source>
        <strain evidence="3">CBS 1993</strain>
    </source>
</reference>
<reference evidence="3" key="2">
    <citation type="submission" date="2014-02" db="EMBL/GenBank/DDBJ databases">
        <title>Complete DNA sequence of /Kuraishia capsulata/ illustrates novel genomic features among budding yeasts (/Saccharomycotina/).</title>
        <authorList>
            <person name="Morales L."/>
            <person name="Noel B."/>
            <person name="Porcel B."/>
            <person name="Marcet-Houben M."/>
            <person name="Hullo M-F."/>
            <person name="Sacerdot C."/>
            <person name="Tekaia F."/>
            <person name="Leh-Louis V."/>
            <person name="Despons L."/>
            <person name="Khanna V."/>
            <person name="Aury J-M."/>
            <person name="Barbe V."/>
            <person name="Couloux A."/>
            <person name="Labadie K."/>
            <person name="Pelletier E."/>
            <person name="Souciet J-L."/>
            <person name="Boekhout T."/>
            <person name="Gabaldon T."/>
            <person name="Wincker P."/>
            <person name="Dujon B."/>
        </authorList>
    </citation>
    <scope>NUCLEOTIDE SEQUENCE</scope>
    <source>
        <strain evidence="3">CBS 1993</strain>
    </source>
</reference>
<dbReference type="AlphaFoldDB" id="W6MNN1"/>
<dbReference type="SUPFAM" id="SSF48452">
    <property type="entry name" value="TPR-like"/>
    <property type="match status" value="1"/>
</dbReference>
<feature type="compositionally biased region" description="Polar residues" evidence="1">
    <location>
        <begin position="1"/>
        <end position="27"/>
    </location>
</feature>
<sequence length="1092" mass="123384">MSSNANKPFGSHQQFNVSQPMELSISGSPEIDPNTPQHHQPLQSLQQKRQYSQSYILPGGAKRGAISSNAQDSATVPILQSVVGDHPSLVQQTPQKKATIAAVKTPTPSLLTGEVPASPNMVGSPKLKSIARIFETEGSVGASSDMNDLPATGQSPDSAPEQQSEANSHDIAIDQKTEASEDQQSSTSEPSKATEEEQYLFSRLQEPFREIVKLEVECRNGCFDLNKKLLEGEVGPGVITPQIWNAYKNISTLLDLYYEILTSCLRPPLSKTGKQLITNYKIPRRLWVYGVVAFLEVLKNVSSVFIDHEICSCFISRSFNIISCLTDSAFGMEGYWAERLGDLCRMAIALYPSRHIDWKVAAKYWFDVAARTQFGHGKIYFHMASVETDSLEALVSLAKSVACRDAFAPSPQYLYGLIETAGNQRNILATIEVAMIDFVRIHKILLMHNEHRDAAAVITNFSNNFGLDGNRVDFFAFHGSTPMFPPEKLTFWYQKGPNFAICNITHLIGFGDSRNPLAKLFGLPEALKERKDKRERKSKAKAPETGTDPNNVTADVETNGVELLCADELTEEKWFTLIPFINTGSIELSMKMLKKYITGPWQSSTPHVIVWLYFLISLGEGVKKHPTSKPMVTYFVKKFFPWMSLVRYLNDILFQVRSDKKALDLLMTYSNRYFEVQHGDVLSYFSKNERLFEVWKSWGTLWFDHVHFKGDYAYVSETGAKPELFDLPTSGPRYDGKEDVHRFVRIMVLANTIADYYDFGLIRKGNQYRYSDAVAPFLQEEETAKQTLFYYLRDPKFESVIEKPQPELVASGLNEPLDVGSWCTPVSVWDTPDPRLHSEGFMDSLTPMRERHDSSLDLEIDENIDLLYAADAEADDSDDVKEENEYMCSISHPISTKLAGDLGERMDTSVTWISLDTNTWLKHCGRLYNCIRNDVFKLSIPLAVFQELRSLRRSQDALVSDSATRAVITVRQLYSEKNIYALRADGTRASNLHETTEFENNSTWRSNTEEIILNAVKKSNEHGRDERTGAGCRINKNNKILSADEAATFCYNALVTDDQNMRLRSRVLGMTSYQSKWLFYHVERVAQGRCTD</sequence>
<evidence type="ECO:0000256" key="1">
    <source>
        <dbReference type="SAM" id="MobiDB-lite"/>
    </source>
</evidence>
<dbReference type="EMBL" id="HG793129">
    <property type="protein sequence ID" value="CDK28241.1"/>
    <property type="molecule type" value="Genomic_DNA"/>
</dbReference>
<dbReference type="Gene3D" id="3.40.50.1010">
    <property type="entry name" value="5'-nuclease"/>
    <property type="match status" value="1"/>
</dbReference>
<protein>
    <recommendedName>
        <fullName evidence="2">PIN domain-containing protein</fullName>
    </recommendedName>
</protein>
<feature type="domain" description="PIN" evidence="2">
    <location>
        <begin position="911"/>
        <end position="1063"/>
    </location>
</feature>
<name>W6MNN1_9ASCO</name>
<feature type="region of interest" description="Disordered" evidence="1">
    <location>
        <begin position="1"/>
        <end position="68"/>
    </location>
</feature>
<dbReference type="Proteomes" id="UP000019384">
    <property type="component" value="Unassembled WGS sequence"/>
</dbReference>
<evidence type="ECO:0000313" key="4">
    <source>
        <dbReference type="Proteomes" id="UP000019384"/>
    </source>
</evidence>
<evidence type="ECO:0000259" key="2">
    <source>
        <dbReference type="SMART" id="SM00670"/>
    </source>
</evidence>
<evidence type="ECO:0000313" key="3">
    <source>
        <dbReference type="EMBL" id="CDK28241.1"/>
    </source>
</evidence>
<dbReference type="STRING" id="1382522.W6MNN1"/>
<dbReference type="SMART" id="SM00670">
    <property type="entry name" value="PINc"/>
    <property type="match status" value="1"/>
</dbReference>
<feature type="region of interest" description="Disordered" evidence="1">
    <location>
        <begin position="139"/>
        <end position="198"/>
    </location>
</feature>
<dbReference type="InterPro" id="IPR011990">
    <property type="entry name" value="TPR-like_helical_dom_sf"/>
</dbReference>
<feature type="compositionally biased region" description="Basic and acidic residues" evidence="1">
    <location>
        <begin position="167"/>
        <end position="179"/>
    </location>
</feature>
<dbReference type="OrthoDB" id="2017974at2759"/>
<keyword evidence="4" id="KW-1185">Reference proteome</keyword>
<dbReference type="Pfam" id="PF13638">
    <property type="entry name" value="PIN_4"/>
    <property type="match status" value="1"/>
</dbReference>
<organism evidence="3 4">
    <name type="scientific">Kuraishia capsulata CBS 1993</name>
    <dbReference type="NCBI Taxonomy" id="1382522"/>
    <lineage>
        <taxon>Eukaryota</taxon>
        <taxon>Fungi</taxon>
        <taxon>Dikarya</taxon>
        <taxon>Ascomycota</taxon>
        <taxon>Saccharomycotina</taxon>
        <taxon>Pichiomycetes</taxon>
        <taxon>Pichiales</taxon>
        <taxon>Pichiaceae</taxon>
        <taxon>Kuraishia</taxon>
    </lineage>
</organism>
<accession>W6MNN1</accession>